<evidence type="ECO:0000313" key="1">
    <source>
        <dbReference type="EMBL" id="GMH25351.1"/>
    </source>
</evidence>
<organism evidence="1 2">
    <name type="scientific">Nepenthes gracilis</name>
    <name type="common">Slender pitcher plant</name>
    <dbReference type="NCBI Taxonomy" id="150966"/>
    <lineage>
        <taxon>Eukaryota</taxon>
        <taxon>Viridiplantae</taxon>
        <taxon>Streptophyta</taxon>
        <taxon>Embryophyta</taxon>
        <taxon>Tracheophyta</taxon>
        <taxon>Spermatophyta</taxon>
        <taxon>Magnoliopsida</taxon>
        <taxon>eudicotyledons</taxon>
        <taxon>Gunneridae</taxon>
        <taxon>Pentapetalae</taxon>
        <taxon>Caryophyllales</taxon>
        <taxon>Nepenthaceae</taxon>
        <taxon>Nepenthes</taxon>
    </lineage>
</organism>
<gene>
    <name evidence="1" type="ORF">Nepgr_027194</name>
</gene>
<comment type="caution">
    <text evidence="1">The sequence shown here is derived from an EMBL/GenBank/DDBJ whole genome shotgun (WGS) entry which is preliminary data.</text>
</comment>
<reference evidence="1" key="1">
    <citation type="submission" date="2023-05" db="EMBL/GenBank/DDBJ databases">
        <title>Nepenthes gracilis genome sequencing.</title>
        <authorList>
            <person name="Fukushima K."/>
        </authorList>
    </citation>
    <scope>NUCLEOTIDE SEQUENCE</scope>
    <source>
        <strain evidence="1">SING2019-196</strain>
    </source>
</reference>
<accession>A0AAD3Y3B1</accession>
<keyword evidence="2" id="KW-1185">Reference proteome</keyword>
<proteinExistence type="predicted"/>
<sequence>MAGGMGIVGHSINVTLKRSSLRLLRARRLMEDHGTVHRAQIETRRFGVSLTKEGITCYRWINRIGYYFVTLKLNKAATYGLLKLPSGGPRSAGVLLVKMGSLRCGAAAGEWLLADFEVEELLRLLSRG</sequence>
<name>A0AAD3Y3B1_NEPGR</name>
<evidence type="ECO:0000313" key="2">
    <source>
        <dbReference type="Proteomes" id="UP001279734"/>
    </source>
</evidence>
<dbReference type="EMBL" id="BSYO01000029">
    <property type="protein sequence ID" value="GMH25351.1"/>
    <property type="molecule type" value="Genomic_DNA"/>
</dbReference>
<dbReference type="AlphaFoldDB" id="A0AAD3Y3B1"/>
<dbReference type="Proteomes" id="UP001279734">
    <property type="component" value="Unassembled WGS sequence"/>
</dbReference>
<protein>
    <submittedName>
        <fullName evidence="1">Uncharacterized protein</fullName>
    </submittedName>
</protein>